<accession>A0ABT9U2J0</accession>
<dbReference type="Proteomes" id="UP001229346">
    <property type="component" value="Unassembled WGS sequence"/>
</dbReference>
<evidence type="ECO:0000259" key="2">
    <source>
        <dbReference type="Pfam" id="PF14343"/>
    </source>
</evidence>
<dbReference type="InterPro" id="IPR025748">
    <property type="entry name" value="PrcB_C_dom"/>
</dbReference>
<feature type="domain" description="PrcB C-terminal" evidence="2">
    <location>
        <begin position="213"/>
        <end position="270"/>
    </location>
</feature>
<evidence type="ECO:0000256" key="1">
    <source>
        <dbReference type="SAM" id="SignalP"/>
    </source>
</evidence>
<organism evidence="3 4">
    <name type="scientific">Paenibacillus harenae</name>
    <dbReference type="NCBI Taxonomy" id="306543"/>
    <lineage>
        <taxon>Bacteria</taxon>
        <taxon>Bacillati</taxon>
        <taxon>Bacillota</taxon>
        <taxon>Bacilli</taxon>
        <taxon>Bacillales</taxon>
        <taxon>Paenibacillaceae</taxon>
        <taxon>Paenibacillus</taxon>
    </lineage>
</organism>
<evidence type="ECO:0000313" key="4">
    <source>
        <dbReference type="Proteomes" id="UP001229346"/>
    </source>
</evidence>
<feature type="chain" id="PRO_5046667109" description="PrcB C-terminal domain-containing protein" evidence="1">
    <location>
        <begin position="24"/>
        <end position="297"/>
    </location>
</feature>
<sequence>MMKSLGAMLIVAVGLFSSSWVVATDEPNLTKAPDRTVKVVELPAKWKTYADFETLQKETRRPLYIPGDLPIGYVLVRVEFQKEMVRAFYRQGEREILFMQSPIVKGQPVEEKWTSTNGETAVTWSDDRTLFLLKGSAGPPSSELNAFRASLRLLSDKVSISLPYESILSFELEKKSSPTSRGFKVFTPDSFRVYAKEKGLVLPEDWRPRKNSIVIALFAGEKGSSGYGMATSHVTLKEETLLVTFHETEPLSDDNALTVLTYPHQFIEVPIPDNTAVTSIQFLTTQGQSVAHLPAPS</sequence>
<reference evidence="3 4" key="1">
    <citation type="submission" date="2023-07" db="EMBL/GenBank/DDBJ databases">
        <title>Sorghum-associated microbial communities from plants grown in Nebraska, USA.</title>
        <authorList>
            <person name="Schachtman D."/>
        </authorList>
    </citation>
    <scope>NUCLEOTIDE SEQUENCE [LARGE SCALE GENOMIC DNA]</scope>
    <source>
        <strain evidence="3 4">CC482</strain>
    </source>
</reference>
<keyword evidence="4" id="KW-1185">Reference proteome</keyword>
<proteinExistence type="predicted"/>
<keyword evidence="1" id="KW-0732">Signal</keyword>
<comment type="caution">
    <text evidence="3">The sequence shown here is derived from an EMBL/GenBank/DDBJ whole genome shotgun (WGS) entry which is preliminary data.</text>
</comment>
<dbReference type="EMBL" id="JAUSSU010000005">
    <property type="protein sequence ID" value="MDQ0113213.1"/>
    <property type="molecule type" value="Genomic_DNA"/>
</dbReference>
<name>A0ABT9U2J0_PAEHA</name>
<gene>
    <name evidence="3" type="ORF">J2T15_002654</name>
</gene>
<feature type="signal peptide" evidence="1">
    <location>
        <begin position="1"/>
        <end position="23"/>
    </location>
</feature>
<evidence type="ECO:0000313" key="3">
    <source>
        <dbReference type="EMBL" id="MDQ0113213.1"/>
    </source>
</evidence>
<protein>
    <recommendedName>
        <fullName evidence="2">PrcB C-terminal domain-containing protein</fullName>
    </recommendedName>
</protein>
<dbReference type="Pfam" id="PF14343">
    <property type="entry name" value="PrcB_C"/>
    <property type="match status" value="1"/>
</dbReference>